<dbReference type="Proteomes" id="UP000295023">
    <property type="component" value="Unassembled WGS sequence"/>
</dbReference>
<evidence type="ECO:0000313" key="3">
    <source>
        <dbReference type="Proteomes" id="UP000295023"/>
    </source>
</evidence>
<proteinExistence type="predicted"/>
<keyword evidence="1" id="KW-1133">Transmembrane helix</keyword>
<dbReference type="OrthoDB" id="9869097at2"/>
<dbReference type="AlphaFoldDB" id="A0A4R4DUH7"/>
<sequence>MVTQDAEWDAVWAEYDQHAHHAPAGPVATPALPTRRGHRRAALLALLTLVPLLILVYAMRAVPAESGREAAPTSLSPVEAELPPLSAAISRLAAESATAACWAMQLRPQGGDCPQPTR</sequence>
<gene>
    <name evidence="2" type="ORF">EXY23_02140</name>
</gene>
<reference evidence="2 3" key="1">
    <citation type="submission" date="2019-03" db="EMBL/GenBank/DDBJ databases">
        <title>Paracraurococcus aquatilis NE82 genome sequence.</title>
        <authorList>
            <person name="Zhao Y."/>
            <person name="Du Z."/>
        </authorList>
    </citation>
    <scope>NUCLEOTIDE SEQUENCE [LARGE SCALE GENOMIC DNA]</scope>
    <source>
        <strain evidence="2 3">NE82</strain>
    </source>
</reference>
<organism evidence="2 3">
    <name type="scientific">Roseicella aquatilis</name>
    <dbReference type="NCBI Taxonomy" id="2527868"/>
    <lineage>
        <taxon>Bacteria</taxon>
        <taxon>Pseudomonadati</taxon>
        <taxon>Pseudomonadota</taxon>
        <taxon>Alphaproteobacteria</taxon>
        <taxon>Acetobacterales</taxon>
        <taxon>Roseomonadaceae</taxon>
        <taxon>Roseicella</taxon>
    </lineage>
</organism>
<protein>
    <submittedName>
        <fullName evidence="2">Uncharacterized protein</fullName>
    </submittedName>
</protein>
<keyword evidence="1" id="KW-0472">Membrane</keyword>
<keyword evidence="1" id="KW-0812">Transmembrane</keyword>
<comment type="caution">
    <text evidence="2">The sequence shown here is derived from an EMBL/GenBank/DDBJ whole genome shotgun (WGS) entry which is preliminary data.</text>
</comment>
<evidence type="ECO:0000256" key="1">
    <source>
        <dbReference type="SAM" id="Phobius"/>
    </source>
</evidence>
<evidence type="ECO:0000313" key="2">
    <source>
        <dbReference type="EMBL" id="TCZ65907.1"/>
    </source>
</evidence>
<keyword evidence="3" id="KW-1185">Reference proteome</keyword>
<name>A0A4R4DUH7_9PROT</name>
<feature type="transmembrane region" description="Helical" evidence="1">
    <location>
        <begin position="41"/>
        <end position="59"/>
    </location>
</feature>
<dbReference type="RefSeq" id="WP_132284074.1">
    <property type="nucleotide sequence ID" value="NZ_SKBM01000002.1"/>
</dbReference>
<accession>A0A4R4DUH7</accession>
<dbReference type="EMBL" id="SKBM01000002">
    <property type="protein sequence ID" value="TCZ65907.1"/>
    <property type="molecule type" value="Genomic_DNA"/>
</dbReference>